<sequence>MADANKVKALAAKEKGNAAYKDKRFEEAIKFYDEAISLDPTDMTFLLNKAAVRIEQKDFDQCIKDCEKAVEVGRENRADFKVIAKAYARMALAFHRQDDLESAKKYYEKSLTEHRTPETRAKLSDVEKAIKDKERKAYVNPEISLEEKTKGNECFSKGDYPGAIQHYTEAIKRNPEDAKIYSNRAACYQKLAEFKLALQDCEDCIKLDPTFVKGHVRKGMALYALKEFTKASSAFQKALEIDSNCQEAVEGYRKCTMASMSNPEEVRARAMSDPEVQKILGDPAMRLILEQMQNDPKALQDHLRNPEVAAKIEKLIEAGLIGIR</sequence>
<evidence type="ECO:0000256" key="6">
    <source>
        <dbReference type="PROSITE-ProRule" id="PRU00339"/>
    </source>
</evidence>
<feature type="repeat" description="TPR" evidence="6">
    <location>
        <begin position="9"/>
        <end position="42"/>
    </location>
</feature>
<dbReference type="EnsemblMetazoa" id="tetur29g00250.1">
    <property type="protein sequence ID" value="tetur29g00250.1"/>
    <property type="gene ID" value="tetur29g00250"/>
</dbReference>
<keyword evidence="9" id="KW-1185">Reference proteome</keyword>
<dbReference type="FunFam" id="1.25.40.10:FF:000027">
    <property type="entry name" value="stress-induced-phosphoprotein 1 isoform X1"/>
    <property type="match status" value="1"/>
</dbReference>
<evidence type="ECO:0000256" key="4">
    <source>
        <dbReference type="ARBA" id="ARBA00022803"/>
    </source>
</evidence>
<dbReference type="Pfam" id="PF13414">
    <property type="entry name" value="TPR_11"/>
    <property type="match status" value="1"/>
</dbReference>
<dbReference type="Gene3D" id="1.10.260.100">
    <property type="match status" value="1"/>
</dbReference>
<evidence type="ECO:0000256" key="3">
    <source>
        <dbReference type="ARBA" id="ARBA00022737"/>
    </source>
</evidence>
<keyword evidence="3" id="KW-0677">Repeat</keyword>
<dbReference type="InterPro" id="IPR006636">
    <property type="entry name" value="STI1_HS-bd"/>
</dbReference>
<feature type="repeat" description="TPR" evidence="6">
    <location>
        <begin position="84"/>
        <end position="117"/>
    </location>
</feature>
<dbReference type="Pfam" id="PF13424">
    <property type="entry name" value="TPR_12"/>
    <property type="match status" value="1"/>
</dbReference>
<evidence type="ECO:0000256" key="2">
    <source>
        <dbReference type="ARBA" id="ARBA00022490"/>
    </source>
</evidence>
<dbReference type="FunFam" id="1.10.260.100:FF:000002">
    <property type="entry name" value="Stress-induced-phosphoprotein 1 (Hsp70/Hsp90-organizing)"/>
    <property type="match status" value="1"/>
</dbReference>
<proteinExistence type="predicted"/>
<feature type="domain" description="STI1" evidence="7">
    <location>
        <begin position="273"/>
        <end position="312"/>
    </location>
</feature>
<dbReference type="GO" id="GO:0005737">
    <property type="term" value="C:cytoplasm"/>
    <property type="evidence" value="ECO:0007669"/>
    <property type="project" value="UniProtKB-SubCell"/>
</dbReference>
<dbReference type="OrthoDB" id="2423701at2759"/>
<reference evidence="8" key="2">
    <citation type="submission" date="2015-06" db="UniProtKB">
        <authorList>
            <consortium name="EnsemblMetazoa"/>
        </authorList>
    </citation>
    <scope>IDENTIFICATION</scope>
</reference>
<dbReference type="KEGG" id="tut:107368957"/>
<evidence type="ECO:0000313" key="8">
    <source>
        <dbReference type="EnsemblMetazoa" id="tetur29g00250.1"/>
    </source>
</evidence>
<feature type="repeat" description="TPR" evidence="6">
    <location>
        <begin position="212"/>
        <end position="245"/>
    </location>
</feature>
<dbReference type="SMART" id="SM00727">
    <property type="entry name" value="STI1"/>
    <property type="match status" value="1"/>
</dbReference>
<dbReference type="InterPro" id="IPR013105">
    <property type="entry name" value="TPR_2"/>
</dbReference>
<dbReference type="InterPro" id="IPR011990">
    <property type="entry name" value="TPR-like_helical_dom_sf"/>
</dbReference>
<dbReference type="Proteomes" id="UP000015104">
    <property type="component" value="Unassembled WGS sequence"/>
</dbReference>
<evidence type="ECO:0000313" key="9">
    <source>
        <dbReference type="Proteomes" id="UP000015104"/>
    </source>
</evidence>
<dbReference type="EMBL" id="CAEY01000758">
    <property type="status" value="NOT_ANNOTATED_CDS"/>
    <property type="molecule type" value="Genomic_DNA"/>
</dbReference>
<dbReference type="HOGENOM" id="CLU_000134_46_1_1"/>
<name>T1KZV7_TETUR</name>
<dbReference type="PANTHER" id="PTHR22904:SF523">
    <property type="entry name" value="STRESS-INDUCED-PHOSPHOPROTEIN 1"/>
    <property type="match status" value="1"/>
</dbReference>
<dbReference type="eggNOG" id="KOG0548">
    <property type="taxonomic scope" value="Eukaryota"/>
</dbReference>
<evidence type="ECO:0000256" key="5">
    <source>
        <dbReference type="ARBA" id="ARBA00026193"/>
    </source>
</evidence>
<comment type="subcellular location">
    <subcellularLocation>
        <location evidence="1">Cytoplasm</location>
    </subcellularLocation>
</comment>
<dbReference type="OMA" id="ECTTYTN"/>
<dbReference type="Pfam" id="PF00515">
    <property type="entry name" value="TPR_1"/>
    <property type="match status" value="1"/>
</dbReference>
<dbReference type="GO" id="GO:0051879">
    <property type="term" value="F:Hsp90 protein binding"/>
    <property type="evidence" value="ECO:0007669"/>
    <property type="project" value="TreeGrafter"/>
</dbReference>
<dbReference type="SMART" id="SM00028">
    <property type="entry name" value="TPR"/>
    <property type="match status" value="6"/>
</dbReference>
<gene>
    <name evidence="8" type="primary">107368957</name>
</gene>
<dbReference type="InterPro" id="IPR041243">
    <property type="entry name" value="STI1/HOP_DP"/>
</dbReference>
<accession>T1KZV7</accession>
<dbReference type="STRING" id="32264.T1KZV7"/>
<dbReference type="FunFam" id="1.25.40.10:FF:000010">
    <property type="entry name" value="Stress-induced phosphoprotein 1"/>
    <property type="match status" value="1"/>
</dbReference>
<feature type="repeat" description="TPR" evidence="6">
    <location>
        <begin position="178"/>
        <end position="211"/>
    </location>
</feature>
<dbReference type="Pfam" id="PF17830">
    <property type="entry name" value="STI1-HOP_DP"/>
    <property type="match status" value="1"/>
</dbReference>
<evidence type="ECO:0000259" key="7">
    <source>
        <dbReference type="SMART" id="SM00727"/>
    </source>
</evidence>
<dbReference type="InterPro" id="IPR019734">
    <property type="entry name" value="TPR_rpt"/>
</dbReference>
<dbReference type="PROSITE" id="PS50005">
    <property type="entry name" value="TPR"/>
    <property type="match status" value="5"/>
</dbReference>
<evidence type="ECO:0000256" key="1">
    <source>
        <dbReference type="ARBA" id="ARBA00004496"/>
    </source>
</evidence>
<keyword evidence="4 6" id="KW-0802">TPR repeat</keyword>
<dbReference type="Gene3D" id="1.25.40.10">
    <property type="entry name" value="Tetratricopeptide repeat domain"/>
    <property type="match status" value="2"/>
</dbReference>
<dbReference type="Pfam" id="PF07719">
    <property type="entry name" value="TPR_2"/>
    <property type="match status" value="1"/>
</dbReference>
<dbReference type="SUPFAM" id="SSF48452">
    <property type="entry name" value="TPR-like"/>
    <property type="match status" value="2"/>
</dbReference>
<dbReference type="PANTHER" id="PTHR22904">
    <property type="entry name" value="TPR REPEAT CONTAINING PROTEIN"/>
    <property type="match status" value="1"/>
</dbReference>
<dbReference type="AlphaFoldDB" id="T1KZV7"/>
<reference evidence="9" key="1">
    <citation type="submission" date="2011-08" db="EMBL/GenBank/DDBJ databases">
        <authorList>
            <person name="Rombauts S."/>
        </authorList>
    </citation>
    <scope>NUCLEOTIDE SEQUENCE</scope>
    <source>
        <strain evidence="9">London</strain>
    </source>
</reference>
<organism evidence="8 9">
    <name type="scientific">Tetranychus urticae</name>
    <name type="common">Two-spotted spider mite</name>
    <dbReference type="NCBI Taxonomy" id="32264"/>
    <lineage>
        <taxon>Eukaryota</taxon>
        <taxon>Metazoa</taxon>
        <taxon>Ecdysozoa</taxon>
        <taxon>Arthropoda</taxon>
        <taxon>Chelicerata</taxon>
        <taxon>Arachnida</taxon>
        <taxon>Acari</taxon>
        <taxon>Acariformes</taxon>
        <taxon>Trombidiformes</taxon>
        <taxon>Prostigmata</taxon>
        <taxon>Eleutherengona</taxon>
        <taxon>Raphignathae</taxon>
        <taxon>Tetranychoidea</taxon>
        <taxon>Tetranychidae</taxon>
        <taxon>Tetranychus</taxon>
    </lineage>
</organism>
<keyword evidence="2" id="KW-0963">Cytoplasm</keyword>
<feature type="repeat" description="TPR" evidence="6">
    <location>
        <begin position="144"/>
        <end position="177"/>
    </location>
</feature>
<protein>
    <recommendedName>
        <fullName evidence="5">Stress-induced-phosphoprotein 1</fullName>
    </recommendedName>
</protein>